<proteinExistence type="predicted"/>
<reference evidence="2 3" key="1">
    <citation type="submission" date="2017-09" db="EMBL/GenBank/DDBJ databases">
        <title>Depth-based differentiation of microbial function through sediment-hosted aquifers and enrichment of novel symbionts in the deep terrestrial subsurface.</title>
        <authorList>
            <person name="Probst A.J."/>
            <person name="Ladd B."/>
            <person name="Jarett J.K."/>
            <person name="Geller-Mcgrath D.E."/>
            <person name="Sieber C.M."/>
            <person name="Emerson J.B."/>
            <person name="Anantharaman K."/>
            <person name="Thomas B.C."/>
            <person name="Malmstrom R."/>
            <person name="Stieglmeier M."/>
            <person name="Klingl A."/>
            <person name="Woyke T."/>
            <person name="Ryan C.M."/>
            <person name="Banfield J.F."/>
        </authorList>
    </citation>
    <scope>NUCLEOTIDE SEQUENCE [LARGE SCALE GENOMIC DNA]</scope>
    <source>
        <strain evidence="2">CG10_big_fil_rev_8_21_14_0_10_42_12</strain>
    </source>
</reference>
<dbReference type="AlphaFoldDB" id="A0A2H0QVP9"/>
<sequence>MGYVVMQSEHPLETAGRSLMNLLYKAHNRDVLLLFSGGSAANVLNHIDIPNPQQTTISLVDERFTIDPKHQNITLIEEHDSIRSVLDQGLKFQPVLHNNLSFEETVLYQESFLRNWRRKNPYGAIFAVLGVGADAHTAGMFPYPENEPEFHALFENGAWVRGYDVGNKSENPLRITVTKTFLQEQVDVAVVYITGEEKRDALMHLLLPFGYTHKTPIRLFRNMKRIFLYTDIKL</sequence>
<accession>A0A2H0QVP9</accession>
<dbReference type="Gene3D" id="3.40.50.1360">
    <property type="match status" value="1"/>
</dbReference>
<dbReference type="GO" id="GO:0005975">
    <property type="term" value="P:carbohydrate metabolic process"/>
    <property type="evidence" value="ECO:0007669"/>
    <property type="project" value="InterPro"/>
</dbReference>
<comment type="caution">
    <text evidence="2">The sequence shown here is derived from an EMBL/GenBank/DDBJ whole genome shotgun (WGS) entry which is preliminary data.</text>
</comment>
<dbReference type="InterPro" id="IPR006148">
    <property type="entry name" value="Glc/Gal-6P_isomerase"/>
</dbReference>
<gene>
    <name evidence="2" type="ORF">COV34_01965</name>
</gene>
<protein>
    <recommendedName>
        <fullName evidence="1">Glucosamine/galactosamine-6-phosphate isomerase domain-containing protein</fullName>
    </recommendedName>
</protein>
<dbReference type="Pfam" id="PF01182">
    <property type="entry name" value="Glucosamine_iso"/>
    <property type="match status" value="1"/>
</dbReference>
<evidence type="ECO:0000313" key="2">
    <source>
        <dbReference type="EMBL" id="PIR38351.1"/>
    </source>
</evidence>
<name>A0A2H0QVP9_9BACT</name>
<dbReference type="InterPro" id="IPR037171">
    <property type="entry name" value="NagB/RpiA_transferase-like"/>
</dbReference>
<organism evidence="2 3">
    <name type="scientific">Candidatus Zambryskibacteria bacterium CG10_big_fil_rev_8_21_14_0_10_42_12</name>
    <dbReference type="NCBI Taxonomy" id="1975115"/>
    <lineage>
        <taxon>Bacteria</taxon>
        <taxon>Candidatus Zambryskiibacteriota</taxon>
    </lineage>
</organism>
<evidence type="ECO:0000313" key="3">
    <source>
        <dbReference type="Proteomes" id="UP000231333"/>
    </source>
</evidence>
<evidence type="ECO:0000259" key="1">
    <source>
        <dbReference type="Pfam" id="PF01182"/>
    </source>
</evidence>
<dbReference type="EMBL" id="PCXL01000011">
    <property type="protein sequence ID" value="PIR38351.1"/>
    <property type="molecule type" value="Genomic_DNA"/>
</dbReference>
<dbReference type="SUPFAM" id="SSF100950">
    <property type="entry name" value="NagB/RpiA/CoA transferase-like"/>
    <property type="match status" value="1"/>
</dbReference>
<dbReference type="Proteomes" id="UP000231333">
    <property type="component" value="Unassembled WGS sequence"/>
</dbReference>
<feature type="domain" description="Glucosamine/galactosamine-6-phosphate isomerase" evidence="1">
    <location>
        <begin position="25"/>
        <end position="221"/>
    </location>
</feature>